<evidence type="ECO:0000256" key="1">
    <source>
        <dbReference type="SAM" id="MobiDB-lite"/>
    </source>
</evidence>
<evidence type="ECO:0000313" key="3">
    <source>
        <dbReference type="Proteomes" id="UP001150942"/>
    </source>
</evidence>
<gene>
    <name evidence="2" type="ORF">N7449_004339</name>
</gene>
<evidence type="ECO:0000313" key="2">
    <source>
        <dbReference type="EMBL" id="KAJ5202260.1"/>
    </source>
</evidence>
<dbReference type="EMBL" id="JAPQKQ010000003">
    <property type="protein sequence ID" value="KAJ5202260.1"/>
    <property type="molecule type" value="Genomic_DNA"/>
</dbReference>
<name>A0A9W9MJ34_9EURO</name>
<feature type="region of interest" description="Disordered" evidence="1">
    <location>
        <begin position="12"/>
        <end position="32"/>
    </location>
</feature>
<reference evidence="2" key="2">
    <citation type="journal article" date="2023" name="IMA Fungus">
        <title>Comparative genomic study of the Penicillium genus elucidates a diverse pangenome and 15 lateral gene transfer events.</title>
        <authorList>
            <person name="Petersen C."/>
            <person name="Sorensen T."/>
            <person name="Nielsen M.R."/>
            <person name="Sondergaard T.E."/>
            <person name="Sorensen J.L."/>
            <person name="Fitzpatrick D.A."/>
            <person name="Frisvad J.C."/>
            <person name="Nielsen K.L."/>
        </authorList>
    </citation>
    <scope>NUCLEOTIDE SEQUENCE</scope>
    <source>
        <strain evidence="2">IBT 20477</strain>
    </source>
</reference>
<dbReference type="Proteomes" id="UP001150942">
    <property type="component" value="Unassembled WGS sequence"/>
</dbReference>
<organism evidence="2 3">
    <name type="scientific">Penicillium cf. viridicatum</name>
    <dbReference type="NCBI Taxonomy" id="2972119"/>
    <lineage>
        <taxon>Eukaryota</taxon>
        <taxon>Fungi</taxon>
        <taxon>Dikarya</taxon>
        <taxon>Ascomycota</taxon>
        <taxon>Pezizomycotina</taxon>
        <taxon>Eurotiomycetes</taxon>
        <taxon>Eurotiomycetidae</taxon>
        <taxon>Eurotiales</taxon>
        <taxon>Aspergillaceae</taxon>
        <taxon>Penicillium</taxon>
    </lineage>
</organism>
<feature type="compositionally biased region" description="Basic and acidic residues" evidence="1">
    <location>
        <begin position="275"/>
        <end position="284"/>
    </location>
</feature>
<proteinExistence type="predicted"/>
<reference evidence="2" key="1">
    <citation type="submission" date="2022-11" db="EMBL/GenBank/DDBJ databases">
        <authorList>
            <person name="Petersen C."/>
        </authorList>
    </citation>
    <scope>NUCLEOTIDE SEQUENCE</scope>
    <source>
        <strain evidence="2">IBT 20477</strain>
    </source>
</reference>
<feature type="region of interest" description="Disordered" evidence="1">
    <location>
        <begin position="265"/>
        <end position="284"/>
    </location>
</feature>
<comment type="caution">
    <text evidence="2">The sequence shown here is derived from an EMBL/GenBank/DDBJ whole genome shotgun (WGS) entry which is preliminary data.</text>
</comment>
<keyword evidence="3" id="KW-1185">Reference proteome</keyword>
<dbReference type="AlphaFoldDB" id="A0A9W9MJ34"/>
<sequence length="284" mass="33240">MASSIFSNLSRRWSPYHRPSPKPQIPKIPIDGEKSTEEIALEEAGDLNALQRYRHETHNKTTYEYHPPITEILETEEDFRHHFQQELSLRERNDQSEEVQEDLKAQHKLLWMLSREWWMLKNEFGEGVVKRAFDLWRSHPRWYMHQVLVEDCVGKQGCCYRDCGCCYRDCGCCVNRPIDSTRRIGVGHCTLACGCCREARGFDLSKEEHERIQGYYDYRNTRNAYDRVELAAFWGLRVDSCESPFDMIDESPVFPVGSRKAEILGLDEEDNESTSTKDSELTLT</sequence>
<protein>
    <submittedName>
        <fullName evidence="2">Uncharacterized protein</fullName>
    </submittedName>
</protein>
<accession>A0A9W9MJ34</accession>
<dbReference type="OrthoDB" id="4364054at2759"/>